<gene>
    <name evidence="2" type="ORF">PENTCL1PPCAC_8341</name>
</gene>
<organism evidence="2 3">
    <name type="scientific">Pristionchus entomophagus</name>
    <dbReference type="NCBI Taxonomy" id="358040"/>
    <lineage>
        <taxon>Eukaryota</taxon>
        <taxon>Metazoa</taxon>
        <taxon>Ecdysozoa</taxon>
        <taxon>Nematoda</taxon>
        <taxon>Chromadorea</taxon>
        <taxon>Rhabditida</taxon>
        <taxon>Rhabditina</taxon>
        <taxon>Diplogasteromorpha</taxon>
        <taxon>Diplogasteroidea</taxon>
        <taxon>Neodiplogasteridae</taxon>
        <taxon>Pristionchus</taxon>
    </lineage>
</organism>
<accession>A0AAV5T371</accession>
<evidence type="ECO:0008006" key="4">
    <source>
        <dbReference type="Google" id="ProtNLM"/>
    </source>
</evidence>
<dbReference type="EMBL" id="BTSX01000002">
    <property type="protein sequence ID" value="GMS86166.1"/>
    <property type="molecule type" value="Genomic_DNA"/>
</dbReference>
<dbReference type="AlphaFoldDB" id="A0AAV5T371"/>
<protein>
    <recommendedName>
        <fullName evidence="4">Secreted protein</fullName>
    </recommendedName>
</protein>
<evidence type="ECO:0000313" key="2">
    <source>
        <dbReference type="EMBL" id="GMS86166.1"/>
    </source>
</evidence>
<keyword evidence="3" id="KW-1185">Reference proteome</keyword>
<sequence length="92" mass="10234">ALAGKLVRRSLSFSCISFLVFASNMALSLSTSSSESLIVSERRASPRWKTGRSGRTCGLGVLFGVTSAEIRTRRPLGLLLRFAPFIELWWWL</sequence>
<feature type="signal peptide" evidence="1">
    <location>
        <begin position="1"/>
        <end position="22"/>
    </location>
</feature>
<name>A0AAV5T371_9BILA</name>
<dbReference type="Proteomes" id="UP001432027">
    <property type="component" value="Unassembled WGS sequence"/>
</dbReference>
<proteinExistence type="predicted"/>
<keyword evidence="1" id="KW-0732">Signal</keyword>
<evidence type="ECO:0000313" key="3">
    <source>
        <dbReference type="Proteomes" id="UP001432027"/>
    </source>
</evidence>
<comment type="caution">
    <text evidence="2">The sequence shown here is derived from an EMBL/GenBank/DDBJ whole genome shotgun (WGS) entry which is preliminary data.</text>
</comment>
<feature type="chain" id="PRO_5043383343" description="Secreted protein" evidence="1">
    <location>
        <begin position="23"/>
        <end position="92"/>
    </location>
</feature>
<evidence type="ECO:0000256" key="1">
    <source>
        <dbReference type="SAM" id="SignalP"/>
    </source>
</evidence>
<feature type="non-terminal residue" evidence="2">
    <location>
        <position position="1"/>
    </location>
</feature>
<reference evidence="2" key="1">
    <citation type="submission" date="2023-10" db="EMBL/GenBank/DDBJ databases">
        <title>Genome assembly of Pristionchus species.</title>
        <authorList>
            <person name="Yoshida K."/>
            <person name="Sommer R.J."/>
        </authorList>
    </citation>
    <scope>NUCLEOTIDE SEQUENCE</scope>
    <source>
        <strain evidence="2">RS0144</strain>
    </source>
</reference>
<feature type="non-terminal residue" evidence="2">
    <location>
        <position position="92"/>
    </location>
</feature>